<evidence type="ECO:0000256" key="2">
    <source>
        <dbReference type="ARBA" id="ARBA00022801"/>
    </source>
</evidence>
<dbReference type="AlphaFoldDB" id="A0A6J4H1F7"/>
<dbReference type="GO" id="GO:0004252">
    <property type="term" value="F:serine-type endopeptidase activity"/>
    <property type="evidence" value="ECO:0007669"/>
    <property type="project" value="UniProtKB-EC"/>
</dbReference>
<dbReference type="PANTHER" id="PTHR10381:SF70">
    <property type="entry name" value="ATP-DEPENDENT CLP PROTEASE PROTEOLYTIC SUBUNIT"/>
    <property type="match status" value="1"/>
</dbReference>
<reference evidence="4" key="1">
    <citation type="submission" date="2020-02" db="EMBL/GenBank/DDBJ databases">
        <authorList>
            <person name="Meier V. D."/>
        </authorList>
    </citation>
    <scope>NUCLEOTIDE SEQUENCE</scope>
    <source>
        <strain evidence="4">AVDCRST_MAG93</strain>
    </source>
</reference>
<sequence length="65" mass="7432">EIQARELLRGQQQIRELLAKDTGQTVERIARDFDRDLFMTPTQAQEYGIIDEILMPDAGLPSDNT</sequence>
<dbReference type="InterPro" id="IPR029045">
    <property type="entry name" value="ClpP/crotonase-like_dom_sf"/>
</dbReference>
<protein>
    <submittedName>
        <fullName evidence="4">ATP-dependent Clp protease proteolytic subunit</fullName>
        <ecNumber evidence="4">3.4.21.92</ecNumber>
    </submittedName>
</protein>
<evidence type="ECO:0000313" key="4">
    <source>
        <dbReference type="EMBL" id="CAA9210538.1"/>
    </source>
</evidence>
<dbReference type="InterPro" id="IPR023562">
    <property type="entry name" value="ClpP/TepA"/>
</dbReference>
<keyword evidence="3" id="KW-0720">Serine protease</keyword>
<gene>
    <name evidence="4" type="ORF">AVDCRST_MAG93-2</name>
</gene>
<dbReference type="GO" id="GO:0004176">
    <property type="term" value="F:ATP-dependent peptidase activity"/>
    <property type="evidence" value="ECO:0007669"/>
    <property type="project" value="TreeGrafter"/>
</dbReference>
<dbReference type="SUPFAM" id="SSF52096">
    <property type="entry name" value="ClpP/crotonase"/>
    <property type="match status" value="1"/>
</dbReference>
<proteinExistence type="predicted"/>
<dbReference type="Pfam" id="PF00574">
    <property type="entry name" value="CLP_protease"/>
    <property type="match status" value="1"/>
</dbReference>
<dbReference type="Gene3D" id="3.90.226.10">
    <property type="entry name" value="2-enoyl-CoA Hydratase, Chain A, domain 1"/>
    <property type="match status" value="1"/>
</dbReference>
<dbReference type="EMBL" id="CADCTR010000001">
    <property type="protein sequence ID" value="CAA9210538.1"/>
    <property type="molecule type" value="Genomic_DNA"/>
</dbReference>
<evidence type="ECO:0000256" key="3">
    <source>
        <dbReference type="ARBA" id="ARBA00022825"/>
    </source>
</evidence>
<evidence type="ECO:0000256" key="1">
    <source>
        <dbReference type="ARBA" id="ARBA00022670"/>
    </source>
</evidence>
<feature type="non-terminal residue" evidence="4">
    <location>
        <position position="1"/>
    </location>
</feature>
<keyword evidence="1 4" id="KW-0645">Protease</keyword>
<dbReference type="GO" id="GO:0009368">
    <property type="term" value="C:endopeptidase Clp complex"/>
    <property type="evidence" value="ECO:0007669"/>
    <property type="project" value="TreeGrafter"/>
</dbReference>
<organism evidence="4">
    <name type="scientific">uncultured Chloroflexia bacterium</name>
    <dbReference type="NCBI Taxonomy" id="1672391"/>
    <lineage>
        <taxon>Bacteria</taxon>
        <taxon>Bacillati</taxon>
        <taxon>Chloroflexota</taxon>
        <taxon>Chloroflexia</taxon>
        <taxon>environmental samples</taxon>
    </lineage>
</organism>
<dbReference type="EC" id="3.4.21.92" evidence="4"/>
<accession>A0A6J4H1F7</accession>
<dbReference type="GO" id="GO:0051117">
    <property type="term" value="F:ATPase binding"/>
    <property type="evidence" value="ECO:0007669"/>
    <property type="project" value="TreeGrafter"/>
</dbReference>
<dbReference type="PANTHER" id="PTHR10381">
    <property type="entry name" value="ATP-DEPENDENT CLP PROTEASE PROTEOLYTIC SUBUNIT"/>
    <property type="match status" value="1"/>
</dbReference>
<keyword evidence="2 4" id="KW-0378">Hydrolase</keyword>
<name>A0A6J4H1F7_9CHLR</name>
<dbReference type="GO" id="GO:0006515">
    <property type="term" value="P:protein quality control for misfolded or incompletely synthesized proteins"/>
    <property type="evidence" value="ECO:0007669"/>
    <property type="project" value="TreeGrafter"/>
</dbReference>